<proteinExistence type="predicted"/>
<keyword evidence="1" id="KW-1133">Transmembrane helix</keyword>
<keyword evidence="1" id="KW-0812">Transmembrane</keyword>
<evidence type="ECO:0000313" key="2">
    <source>
        <dbReference type="EMBL" id="RVW94845.1"/>
    </source>
</evidence>
<keyword evidence="1" id="KW-0472">Membrane</keyword>
<dbReference type="EMBL" id="QGNW01000118">
    <property type="protein sequence ID" value="RVW94845.1"/>
    <property type="molecule type" value="Genomic_DNA"/>
</dbReference>
<name>A0A438IDM6_VITVI</name>
<sequence>MSGLGCLQRIKLDQCIPLDNSIDMFWQVMFPSWFTISVGYIIYLLMQTCSLAIICCYEARGSLGQVQLTTRRKEYPWADEYKIFVINCVRQKTGMRQLHGDDGAAQLMDNKVLGKPDMY</sequence>
<evidence type="ECO:0000256" key="1">
    <source>
        <dbReference type="SAM" id="Phobius"/>
    </source>
</evidence>
<comment type="caution">
    <text evidence="2">The sequence shown here is derived from an EMBL/GenBank/DDBJ whole genome shotgun (WGS) entry which is preliminary data.</text>
</comment>
<feature type="transmembrane region" description="Helical" evidence="1">
    <location>
        <begin position="33"/>
        <end position="57"/>
    </location>
</feature>
<protein>
    <submittedName>
        <fullName evidence="2">Uncharacterized protein</fullName>
    </submittedName>
</protein>
<gene>
    <name evidence="2" type="ORF">CK203_034538</name>
</gene>
<dbReference type="Proteomes" id="UP000288805">
    <property type="component" value="Unassembled WGS sequence"/>
</dbReference>
<dbReference type="AlphaFoldDB" id="A0A438IDM6"/>
<accession>A0A438IDM6</accession>
<organism evidence="2 3">
    <name type="scientific">Vitis vinifera</name>
    <name type="common">Grape</name>
    <dbReference type="NCBI Taxonomy" id="29760"/>
    <lineage>
        <taxon>Eukaryota</taxon>
        <taxon>Viridiplantae</taxon>
        <taxon>Streptophyta</taxon>
        <taxon>Embryophyta</taxon>
        <taxon>Tracheophyta</taxon>
        <taxon>Spermatophyta</taxon>
        <taxon>Magnoliopsida</taxon>
        <taxon>eudicotyledons</taxon>
        <taxon>Gunneridae</taxon>
        <taxon>Pentapetalae</taxon>
        <taxon>rosids</taxon>
        <taxon>Vitales</taxon>
        <taxon>Vitaceae</taxon>
        <taxon>Viteae</taxon>
        <taxon>Vitis</taxon>
    </lineage>
</organism>
<evidence type="ECO:0000313" key="3">
    <source>
        <dbReference type="Proteomes" id="UP000288805"/>
    </source>
</evidence>
<reference evidence="2 3" key="1">
    <citation type="journal article" date="2018" name="PLoS Genet.">
        <title>Population sequencing reveals clonal diversity and ancestral inbreeding in the grapevine cultivar Chardonnay.</title>
        <authorList>
            <person name="Roach M.J."/>
            <person name="Johnson D.L."/>
            <person name="Bohlmann J."/>
            <person name="van Vuuren H.J."/>
            <person name="Jones S.J."/>
            <person name="Pretorius I.S."/>
            <person name="Schmidt S.A."/>
            <person name="Borneman A.R."/>
        </authorList>
    </citation>
    <scope>NUCLEOTIDE SEQUENCE [LARGE SCALE GENOMIC DNA]</scope>
    <source>
        <strain evidence="3">cv. Chardonnay</strain>
        <tissue evidence="2">Leaf</tissue>
    </source>
</reference>